<protein>
    <recommendedName>
        <fullName evidence="3">Aminotransferase class V domain-containing protein</fullName>
    </recommendedName>
</protein>
<evidence type="ECO:0000256" key="1">
    <source>
        <dbReference type="ARBA" id="ARBA00022898"/>
    </source>
</evidence>
<dbReference type="PANTHER" id="PTHR43092">
    <property type="entry name" value="L-CYSTEINE DESULFHYDRASE"/>
    <property type="match status" value="1"/>
</dbReference>
<accession>A0A382HZ01</accession>
<dbReference type="InterPro" id="IPR015424">
    <property type="entry name" value="PyrdxlP-dep_Trfase"/>
</dbReference>
<keyword evidence="1" id="KW-0663">Pyridoxal phosphate</keyword>
<dbReference type="EMBL" id="UINC01063742">
    <property type="protein sequence ID" value="SVB91691.1"/>
    <property type="molecule type" value="Genomic_DNA"/>
</dbReference>
<organism evidence="2">
    <name type="scientific">marine metagenome</name>
    <dbReference type="NCBI Taxonomy" id="408172"/>
    <lineage>
        <taxon>unclassified sequences</taxon>
        <taxon>metagenomes</taxon>
        <taxon>ecological metagenomes</taxon>
    </lineage>
</organism>
<evidence type="ECO:0008006" key="3">
    <source>
        <dbReference type="Google" id="ProtNLM"/>
    </source>
</evidence>
<dbReference type="Gene3D" id="3.90.1150.10">
    <property type="entry name" value="Aspartate Aminotransferase, domain 1"/>
    <property type="match status" value="1"/>
</dbReference>
<dbReference type="PROSITE" id="PS51257">
    <property type="entry name" value="PROKAR_LIPOPROTEIN"/>
    <property type="match status" value="1"/>
</dbReference>
<gene>
    <name evidence="2" type="ORF">METZ01_LOCUS244545</name>
</gene>
<reference evidence="2" key="1">
    <citation type="submission" date="2018-05" db="EMBL/GenBank/DDBJ databases">
        <authorList>
            <person name="Lanie J.A."/>
            <person name="Ng W.-L."/>
            <person name="Kazmierczak K.M."/>
            <person name="Andrzejewski T.M."/>
            <person name="Davidsen T.M."/>
            <person name="Wayne K.J."/>
            <person name="Tettelin H."/>
            <person name="Glass J.I."/>
            <person name="Rusch D."/>
            <person name="Podicherti R."/>
            <person name="Tsui H.-C.T."/>
            <person name="Winkler M.E."/>
        </authorList>
    </citation>
    <scope>NUCLEOTIDE SEQUENCE</scope>
</reference>
<proteinExistence type="predicted"/>
<dbReference type="Gene3D" id="3.40.640.10">
    <property type="entry name" value="Type I PLP-dependent aspartate aminotransferase-like (Major domain)"/>
    <property type="match status" value="1"/>
</dbReference>
<sequence>MIANLKHQFMLDPDVTFLNHGSFGACVKPVYENLLEWQTKMEQEPVKFFEDILFDALKASRQALGDYIGCSSDELVYFPNPTTAVNAVARSLKLKPGEEVLST</sequence>
<name>A0A382HZ01_9ZZZZ</name>
<dbReference type="InterPro" id="IPR015421">
    <property type="entry name" value="PyrdxlP-dep_Trfase_major"/>
</dbReference>
<dbReference type="SUPFAM" id="SSF53383">
    <property type="entry name" value="PLP-dependent transferases"/>
    <property type="match status" value="1"/>
</dbReference>
<dbReference type="AlphaFoldDB" id="A0A382HZ01"/>
<dbReference type="PANTHER" id="PTHR43092:SF2">
    <property type="entry name" value="HERCYNYLCYSTEINE SULFOXIDE LYASE"/>
    <property type="match status" value="1"/>
</dbReference>
<evidence type="ECO:0000313" key="2">
    <source>
        <dbReference type="EMBL" id="SVB91691.1"/>
    </source>
</evidence>
<feature type="non-terminal residue" evidence="2">
    <location>
        <position position="103"/>
    </location>
</feature>
<dbReference type="InterPro" id="IPR015422">
    <property type="entry name" value="PyrdxlP-dep_Trfase_small"/>
</dbReference>